<evidence type="ECO:0000256" key="6">
    <source>
        <dbReference type="ARBA" id="ARBA00023054"/>
    </source>
</evidence>
<comment type="subunit">
    <text evidence="10">Component of the NDC80 complex.</text>
</comment>
<name>A0ABP0VJM3_9BRYO</name>
<dbReference type="Proteomes" id="UP001497444">
    <property type="component" value="Unassembled WGS sequence"/>
</dbReference>
<keyword evidence="5 10" id="KW-0995">Kinetochore</keyword>
<keyword evidence="2 10" id="KW-0158">Chromosome</keyword>
<keyword evidence="14" id="KW-1185">Reference proteome</keyword>
<evidence type="ECO:0000313" key="13">
    <source>
        <dbReference type="EMBL" id="CAK9254402.1"/>
    </source>
</evidence>
<comment type="function">
    <text evidence="10">Acts as a component of the essential kinetochore-associated NDC80 complex, which is required for chromosome segregation and spindle checkpoint activity.</text>
</comment>
<dbReference type="PANTHER" id="PTHR10643">
    <property type="entry name" value="KINETOCHORE PROTEIN NDC80"/>
    <property type="match status" value="1"/>
</dbReference>
<dbReference type="Gene3D" id="1.10.418.30">
    <property type="entry name" value="Ncd80 complex, Ncd80 subunit"/>
    <property type="match status" value="1"/>
</dbReference>
<evidence type="ECO:0000256" key="7">
    <source>
        <dbReference type="ARBA" id="ARBA00023242"/>
    </source>
</evidence>
<evidence type="ECO:0000256" key="4">
    <source>
        <dbReference type="ARBA" id="ARBA00022776"/>
    </source>
</evidence>
<keyword evidence="9 10" id="KW-0137">Centromere</keyword>
<accession>A0ABP0VJM3</accession>
<organism evidence="13 14">
    <name type="scientific">Sphagnum jensenii</name>
    <dbReference type="NCBI Taxonomy" id="128206"/>
    <lineage>
        <taxon>Eukaryota</taxon>
        <taxon>Viridiplantae</taxon>
        <taxon>Streptophyta</taxon>
        <taxon>Embryophyta</taxon>
        <taxon>Bryophyta</taxon>
        <taxon>Sphagnophytina</taxon>
        <taxon>Sphagnopsida</taxon>
        <taxon>Sphagnales</taxon>
        <taxon>Sphagnaceae</taxon>
        <taxon>Sphagnum</taxon>
    </lineage>
</organism>
<dbReference type="InterPro" id="IPR005550">
    <property type="entry name" value="Kinetochore_Ndc80"/>
</dbReference>
<keyword evidence="6" id="KW-0175">Coiled coil</keyword>
<dbReference type="InterPro" id="IPR038273">
    <property type="entry name" value="Ndc80_sf"/>
</dbReference>
<gene>
    <name evidence="13" type="ORF">CSSPJE1EN1_LOCUS29780</name>
</gene>
<evidence type="ECO:0000313" key="14">
    <source>
        <dbReference type="Proteomes" id="UP001497444"/>
    </source>
</evidence>
<comment type="similarity">
    <text evidence="1 10">Belongs to the NDC80/HEC1 family.</text>
</comment>
<reference evidence="13" key="1">
    <citation type="submission" date="2024-02" db="EMBL/GenBank/DDBJ databases">
        <authorList>
            <consortium name="ELIXIR-Norway"/>
            <consortium name="Elixir Norway"/>
        </authorList>
    </citation>
    <scope>NUCLEOTIDE SEQUENCE</scope>
</reference>
<evidence type="ECO:0000256" key="2">
    <source>
        <dbReference type="ARBA" id="ARBA00022454"/>
    </source>
</evidence>
<sequence>MLSNFGSGGSRVSGVGGRVSVFGGLRQTFASSARKSSVTAKLGPLFGTTPQHNRTSFLPQSGSSVQSSRRGSSIGGSRGHVKENRPLSEASYHRQCATKLIAFLTENGFPHPINKRLHSHPTVGDISKIFEFLFSFFDIKSKITPLDIEIPKIMALLEYPFPVKKSDLVSFTNGRALGSLLGTLEWLIDSIQVSSDCV</sequence>
<proteinExistence type="inferred from homology"/>
<dbReference type="EMBL" id="CAXAQS010001032">
    <property type="protein sequence ID" value="CAK9254402.1"/>
    <property type="molecule type" value="Genomic_DNA"/>
</dbReference>
<evidence type="ECO:0000256" key="8">
    <source>
        <dbReference type="ARBA" id="ARBA00023306"/>
    </source>
</evidence>
<evidence type="ECO:0000256" key="1">
    <source>
        <dbReference type="ARBA" id="ARBA00007050"/>
    </source>
</evidence>
<evidence type="ECO:0000256" key="3">
    <source>
        <dbReference type="ARBA" id="ARBA00022618"/>
    </source>
</evidence>
<dbReference type="Pfam" id="PF03801">
    <property type="entry name" value="Ndc80_HEC"/>
    <property type="match status" value="1"/>
</dbReference>
<evidence type="ECO:0000259" key="12">
    <source>
        <dbReference type="Pfam" id="PF03801"/>
    </source>
</evidence>
<evidence type="ECO:0000256" key="11">
    <source>
        <dbReference type="SAM" id="MobiDB-lite"/>
    </source>
</evidence>
<feature type="compositionally biased region" description="Low complexity" evidence="11">
    <location>
        <begin position="61"/>
        <end position="72"/>
    </location>
</feature>
<dbReference type="PANTHER" id="PTHR10643:SF2">
    <property type="entry name" value="KINETOCHORE PROTEIN NDC80 HOMOLOG"/>
    <property type="match status" value="1"/>
</dbReference>
<comment type="subcellular location">
    <subcellularLocation>
        <location evidence="10">Chromosome</location>
        <location evidence="10">Centromere</location>
        <location evidence="10">Kinetochore</location>
    </subcellularLocation>
    <subcellularLocation>
        <location evidence="10">Nucleus</location>
    </subcellularLocation>
</comment>
<protein>
    <recommendedName>
        <fullName evidence="10">Kinetochore protein NDC80</fullName>
    </recommendedName>
</protein>
<evidence type="ECO:0000256" key="10">
    <source>
        <dbReference type="RuleBase" id="RU368072"/>
    </source>
</evidence>
<evidence type="ECO:0000256" key="5">
    <source>
        <dbReference type="ARBA" id="ARBA00022838"/>
    </source>
</evidence>
<feature type="compositionally biased region" description="Polar residues" evidence="11">
    <location>
        <begin position="48"/>
        <end position="60"/>
    </location>
</feature>
<keyword evidence="3 10" id="KW-0132">Cell division</keyword>
<evidence type="ECO:0000256" key="9">
    <source>
        <dbReference type="ARBA" id="ARBA00023328"/>
    </source>
</evidence>
<comment type="caution">
    <text evidence="13">The sequence shown here is derived from an EMBL/GenBank/DDBJ whole genome shotgun (WGS) entry which is preliminary data.</text>
</comment>
<keyword evidence="7 10" id="KW-0539">Nucleus</keyword>
<keyword evidence="8 10" id="KW-0131">Cell cycle</keyword>
<feature type="region of interest" description="Disordered" evidence="11">
    <location>
        <begin position="46"/>
        <end position="90"/>
    </location>
</feature>
<feature type="domain" description="Kinetochore protein Ndc80 CH" evidence="12">
    <location>
        <begin position="54"/>
        <end position="194"/>
    </location>
</feature>
<keyword evidence="4 10" id="KW-0498">Mitosis</keyword>
<dbReference type="InterPro" id="IPR055260">
    <property type="entry name" value="Ndc80_CH"/>
</dbReference>